<feature type="non-terminal residue" evidence="7">
    <location>
        <position position="248"/>
    </location>
</feature>
<evidence type="ECO:0000256" key="4">
    <source>
        <dbReference type="ARBA" id="ARBA00023136"/>
    </source>
</evidence>
<comment type="subcellular location">
    <subcellularLocation>
        <location evidence="1">Membrane</location>
        <topology evidence="1">Multi-pass membrane protein</topology>
    </subcellularLocation>
</comment>
<feature type="transmembrane region" description="Helical" evidence="5">
    <location>
        <begin position="191"/>
        <end position="210"/>
    </location>
</feature>
<keyword evidence="8" id="KW-1185">Reference proteome</keyword>
<feature type="transmembrane region" description="Helical" evidence="5">
    <location>
        <begin position="165"/>
        <end position="185"/>
    </location>
</feature>
<dbReference type="PANTHER" id="PTHR23291:SF47">
    <property type="entry name" value="TRANSMEMBRANE BAX INHIBITOR MOTIF CONTAINING 7"/>
    <property type="match status" value="1"/>
</dbReference>
<comment type="caution">
    <text evidence="5">Lacks conserved residue(s) required for the propagation of feature annotation.</text>
</comment>
<keyword evidence="2 5" id="KW-0812">Transmembrane</keyword>
<feature type="transmembrane region" description="Helical" evidence="5">
    <location>
        <begin position="127"/>
        <end position="153"/>
    </location>
</feature>
<sequence>MIPNTNSANDYAYNSYGQYPNYGGHQNGYPTAYDVNYAPPVTPHVASPYNANQNNNLPSGGGPPPSGNGGNYDLEDQSYYSSDKLTAACDISIRHGFVRKVFSLVSIQLLFTFGVSLPFLFLESWKIFMIANSTVLLVFALVLVIIPIFVLSCCRNVSRTFPQNYIMLFLLTLGMTIIVAAAGSVFSVSSFAIAAGITAAVTVSLILFAIQTRIDFTSTLLGIRIRSCSSDDDVFSRPPFCSITCFIF</sequence>
<dbReference type="InterPro" id="IPR006214">
    <property type="entry name" value="Bax_inhibitor_1-related"/>
</dbReference>
<evidence type="ECO:0000256" key="5">
    <source>
        <dbReference type="RuleBase" id="RU004379"/>
    </source>
</evidence>
<evidence type="ECO:0000256" key="3">
    <source>
        <dbReference type="ARBA" id="ARBA00022989"/>
    </source>
</evidence>
<evidence type="ECO:0000256" key="1">
    <source>
        <dbReference type="ARBA" id="ARBA00004141"/>
    </source>
</evidence>
<dbReference type="EMBL" id="JADAQX010000154">
    <property type="protein sequence ID" value="KAF8821616.1"/>
    <property type="molecule type" value="Genomic_DNA"/>
</dbReference>
<comment type="caution">
    <text evidence="7">The sequence shown here is derived from an EMBL/GenBank/DDBJ whole genome shotgun (WGS) entry which is preliminary data.</text>
</comment>
<evidence type="ECO:0000313" key="7">
    <source>
        <dbReference type="EMBL" id="KAF8821616.1"/>
    </source>
</evidence>
<keyword evidence="3 5" id="KW-1133">Transmembrane helix</keyword>
<accession>A0ABQ7JC70</accession>
<dbReference type="Proteomes" id="UP000823046">
    <property type="component" value="Unassembled WGS sequence"/>
</dbReference>
<keyword evidence="7" id="KW-0675">Receptor</keyword>
<evidence type="ECO:0000313" key="8">
    <source>
        <dbReference type="Proteomes" id="UP000823046"/>
    </source>
</evidence>
<feature type="region of interest" description="Disordered" evidence="6">
    <location>
        <begin position="48"/>
        <end position="68"/>
    </location>
</feature>
<gene>
    <name evidence="7" type="ORF">IE077_001801</name>
</gene>
<evidence type="ECO:0000256" key="6">
    <source>
        <dbReference type="SAM" id="MobiDB-lite"/>
    </source>
</evidence>
<evidence type="ECO:0000256" key="2">
    <source>
        <dbReference type="ARBA" id="ARBA00022692"/>
    </source>
</evidence>
<dbReference type="Pfam" id="PF01027">
    <property type="entry name" value="Bax1-I"/>
    <property type="match status" value="1"/>
</dbReference>
<proteinExistence type="inferred from homology"/>
<reference evidence="7 8" key="1">
    <citation type="journal article" date="2020" name="bioRxiv">
        <title>Metabolic contributions of an alphaproteobacterial endosymbiont in the apicomplexan Cardiosporidium cionae.</title>
        <authorList>
            <person name="Hunter E.S."/>
            <person name="Paight C.J."/>
            <person name="Lane C.E."/>
        </authorList>
    </citation>
    <scope>NUCLEOTIDE SEQUENCE [LARGE SCALE GENOMIC DNA]</scope>
    <source>
        <strain evidence="7">ESH_2018</strain>
    </source>
</reference>
<organism evidence="7 8">
    <name type="scientific">Cardiosporidium cionae</name>
    <dbReference type="NCBI Taxonomy" id="476202"/>
    <lineage>
        <taxon>Eukaryota</taxon>
        <taxon>Sar</taxon>
        <taxon>Alveolata</taxon>
        <taxon>Apicomplexa</taxon>
        <taxon>Aconoidasida</taxon>
        <taxon>Nephromycida</taxon>
        <taxon>Cardiosporidium</taxon>
    </lineage>
</organism>
<dbReference type="PANTHER" id="PTHR23291">
    <property type="entry name" value="BAX INHIBITOR-RELATED"/>
    <property type="match status" value="1"/>
</dbReference>
<comment type="similarity">
    <text evidence="5">Belongs to the BI1 family.</text>
</comment>
<name>A0ABQ7JC70_9APIC</name>
<protein>
    <submittedName>
        <fullName evidence="7">N-methyl-D-aspartate receptor-associated protein</fullName>
    </submittedName>
</protein>
<keyword evidence="4 5" id="KW-0472">Membrane</keyword>
<feature type="transmembrane region" description="Helical" evidence="5">
    <location>
        <begin position="101"/>
        <end position="121"/>
    </location>
</feature>